<comment type="caution">
    <text evidence="8">The sequence shown here is derived from an EMBL/GenBank/DDBJ whole genome shotgun (WGS) entry which is preliminary data.</text>
</comment>
<sequence>MEIGGKNCVNGNLGNNSSFFQPKPPLTAIDKFLSSQKNFSYQSPFFPPNLFSGFSSSFSASKLPETSFGNEILPYSEVAWNQDDVNGNSNEVKLASESFDPRERREKRQSDVYLIKGQWTEEEDRKLIKLVMQYGSRNWAAIADKMVGRAGKQCRERWLNHLRPDIKKDVWSEGEERLLIEVHKRVGNKWAEIAKHIPGRTENSIKNHWNATKRRQISRRKTKKPRGVNGKRQSTLLQDYIQNKYFNNGSGSTSTSTTSDAAATSATTITPPSSTVPEAEGQSFFSFETCEEEMDFMRNLFSNDSSSKVSVVDRGKAMLYPSAASETNMQMNEDAYLYPDLLDAAIGLNLNLPMNQGPSFAGRMEVDLMGMSGNRGHSDDEVSHRRNIYMDMKVGFYRGCRCLGCVGYPLIA</sequence>
<dbReference type="PANTHER" id="PTHR45614">
    <property type="entry name" value="MYB PROTEIN-RELATED"/>
    <property type="match status" value="1"/>
</dbReference>
<dbReference type="InterPro" id="IPR001005">
    <property type="entry name" value="SANT/Myb"/>
</dbReference>
<evidence type="ECO:0000256" key="1">
    <source>
        <dbReference type="ARBA" id="ARBA00004123"/>
    </source>
</evidence>
<feature type="domain" description="Myb-like" evidence="6">
    <location>
        <begin position="163"/>
        <end position="213"/>
    </location>
</feature>
<keyword evidence="2" id="KW-0677">Repeat</keyword>
<dbReference type="FunFam" id="1.10.10.60:FF:000010">
    <property type="entry name" value="Transcriptional activator Myb isoform A"/>
    <property type="match status" value="1"/>
</dbReference>
<evidence type="ECO:0000256" key="3">
    <source>
        <dbReference type="ARBA" id="ARBA00023125"/>
    </source>
</evidence>
<dbReference type="CDD" id="cd00167">
    <property type="entry name" value="SANT"/>
    <property type="match status" value="2"/>
</dbReference>
<dbReference type="Pfam" id="PF13921">
    <property type="entry name" value="Myb_DNA-bind_6"/>
    <property type="match status" value="1"/>
</dbReference>
<dbReference type="InterPro" id="IPR050560">
    <property type="entry name" value="MYB_TF"/>
</dbReference>
<keyword evidence="3" id="KW-0238">DNA-binding</keyword>
<evidence type="ECO:0000256" key="4">
    <source>
        <dbReference type="ARBA" id="ARBA00023242"/>
    </source>
</evidence>
<dbReference type="SMART" id="SM00717">
    <property type="entry name" value="SANT"/>
    <property type="match status" value="2"/>
</dbReference>
<evidence type="ECO:0000259" key="6">
    <source>
        <dbReference type="PROSITE" id="PS50090"/>
    </source>
</evidence>
<protein>
    <submittedName>
        <fullName evidence="8">Transcription factor MYB</fullName>
    </submittedName>
</protein>
<dbReference type="Gene3D" id="1.10.10.60">
    <property type="entry name" value="Homeodomain-like"/>
    <property type="match status" value="2"/>
</dbReference>
<feature type="domain" description="HTH myb-type" evidence="7">
    <location>
        <begin position="167"/>
        <end position="217"/>
    </location>
</feature>
<dbReference type="Proteomes" id="UP001604277">
    <property type="component" value="Unassembled WGS sequence"/>
</dbReference>
<feature type="region of interest" description="Disordered" evidence="5">
    <location>
        <begin position="247"/>
        <end position="279"/>
    </location>
</feature>
<dbReference type="SUPFAM" id="SSF46689">
    <property type="entry name" value="Homeodomain-like"/>
    <property type="match status" value="1"/>
</dbReference>
<feature type="region of interest" description="Disordered" evidence="5">
    <location>
        <begin position="213"/>
        <end position="233"/>
    </location>
</feature>
<dbReference type="EMBL" id="JBFOLJ010000009">
    <property type="protein sequence ID" value="KAL2508276.1"/>
    <property type="molecule type" value="Genomic_DNA"/>
</dbReference>
<feature type="compositionally biased region" description="Low complexity" evidence="5">
    <location>
        <begin position="250"/>
        <end position="275"/>
    </location>
</feature>
<dbReference type="PROSITE" id="PS50090">
    <property type="entry name" value="MYB_LIKE"/>
    <property type="match status" value="2"/>
</dbReference>
<feature type="domain" description="Myb-like" evidence="6">
    <location>
        <begin position="116"/>
        <end position="162"/>
    </location>
</feature>
<reference evidence="9" key="1">
    <citation type="submission" date="2024-07" db="EMBL/GenBank/DDBJ databases">
        <title>Two chromosome-level genome assemblies of Korean endemic species Abeliophyllum distichum and Forsythia ovata (Oleaceae).</title>
        <authorList>
            <person name="Jang H."/>
        </authorList>
    </citation>
    <scope>NUCLEOTIDE SEQUENCE [LARGE SCALE GENOMIC DNA]</scope>
</reference>
<comment type="subcellular location">
    <subcellularLocation>
        <location evidence="1">Nucleus</location>
    </subcellularLocation>
</comment>
<evidence type="ECO:0000256" key="5">
    <source>
        <dbReference type="SAM" id="MobiDB-lite"/>
    </source>
</evidence>
<dbReference type="GO" id="GO:0003677">
    <property type="term" value="F:DNA binding"/>
    <property type="evidence" value="ECO:0007669"/>
    <property type="project" value="UniProtKB-KW"/>
</dbReference>
<dbReference type="PROSITE" id="PS51294">
    <property type="entry name" value="HTH_MYB"/>
    <property type="match status" value="2"/>
</dbReference>
<keyword evidence="9" id="KW-1185">Reference proteome</keyword>
<feature type="domain" description="HTH myb-type" evidence="7">
    <location>
        <begin position="114"/>
        <end position="166"/>
    </location>
</feature>
<proteinExistence type="predicted"/>
<evidence type="ECO:0000259" key="7">
    <source>
        <dbReference type="PROSITE" id="PS51294"/>
    </source>
</evidence>
<evidence type="ECO:0000313" key="8">
    <source>
        <dbReference type="EMBL" id="KAL2508276.1"/>
    </source>
</evidence>
<organism evidence="8 9">
    <name type="scientific">Forsythia ovata</name>
    <dbReference type="NCBI Taxonomy" id="205694"/>
    <lineage>
        <taxon>Eukaryota</taxon>
        <taxon>Viridiplantae</taxon>
        <taxon>Streptophyta</taxon>
        <taxon>Embryophyta</taxon>
        <taxon>Tracheophyta</taxon>
        <taxon>Spermatophyta</taxon>
        <taxon>Magnoliopsida</taxon>
        <taxon>eudicotyledons</taxon>
        <taxon>Gunneridae</taxon>
        <taxon>Pentapetalae</taxon>
        <taxon>asterids</taxon>
        <taxon>lamiids</taxon>
        <taxon>Lamiales</taxon>
        <taxon>Oleaceae</taxon>
        <taxon>Forsythieae</taxon>
        <taxon>Forsythia</taxon>
    </lineage>
</organism>
<name>A0ABD1T6B0_9LAMI</name>
<dbReference type="InterPro" id="IPR009057">
    <property type="entry name" value="Homeodomain-like_sf"/>
</dbReference>
<dbReference type="AlphaFoldDB" id="A0ABD1T6B0"/>
<evidence type="ECO:0000313" key="9">
    <source>
        <dbReference type="Proteomes" id="UP001604277"/>
    </source>
</evidence>
<evidence type="ECO:0000256" key="2">
    <source>
        <dbReference type="ARBA" id="ARBA00022737"/>
    </source>
</evidence>
<dbReference type="PANTHER" id="PTHR45614:SF218">
    <property type="entry name" value="TRANSCRIPTION FACTOR MYB119-RELATED"/>
    <property type="match status" value="1"/>
</dbReference>
<feature type="compositionally biased region" description="Basic residues" evidence="5">
    <location>
        <begin position="213"/>
        <end position="226"/>
    </location>
</feature>
<keyword evidence="4" id="KW-0539">Nucleus</keyword>
<dbReference type="InterPro" id="IPR017930">
    <property type="entry name" value="Myb_dom"/>
</dbReference>
<accession>A0ABD1T6B0</accession>
<dbReference type="GO" id="GO:0005634">
    <property type="term" value="C:nucleus"/>
    <property type="evidence" value="ECO:0007669"/>
    <property type="project" value="UniProtKB-SubCell"/>
</dbReference>
<gene>
    <name evidence="8" type="ORF">Fot_31923</name>
</gene>